<feature type="repeat" description="RCC1" evidence="1">
    <location>
        <begin position="107"/>
        <end position="147"/>
    </location>
</feature>
<feature type="region of interest" description="Disordered" evidence="2">
    <location>
        <begin position="301"/>
        <end position="324"/>
    </location>
</feature>
<reference evidence="4" key="1">
    <citation type="submission" date="2023-10" db="EMBL/GenBank/DDBJ databases">
        <authorList>
            <person name="Chen Y."/>
            <person name="Shah S."/>
            <person name="Dougan E. K."/>
            <person name="Thang M."/>
            <person name="Chan C."/>
        </authorList>
    </citation>
    <scope>NUCLEOTIDE SEQUENCE [LARGE SCALE GENOMIC DNA]</scope>
</reference>
<evidence type="ECO:0000256" key="1">
    <source>
        <dbReference type="PROSITE-ProRule" id="PRU00235"/>
    </source>
</evidence>
<feature type="repeat" description="RCC1" evidence="1">
    <location>
        <begin position="148"/>
        <end position="188"/>
    </location>
</feature>
<feature type="transmembrane region" description="Helical" evidence="3">
    <location>
        <begin position="47"/>
        <end position="64"/>
    </location>
</feature>
<accession>A0ABN9SJX0</accession>
<dbReference type="InterPro" id="IPR051553">
    <property type="entry name" value="Ran_GTPase-activating"/>
</dbReference>
<keyword evidence="5" id="KW-1185">Reference proteome</keyword>
<dbReference type="Proteomes" id="UP001189429">
    <property type="component" value="Unassembled WGS sequence"/>
</dbReference>
<keyword evidence="3" id="KW-0812">Transmembrane</keyword>
<keyword evidence="3" id="KW-1133">Transmembrane helix</keyword>
<dbReference type="Gene3D" id="2.130.10.30">
    <property type="entry name" value="Regulator of chromosome condensation 1/beta-lactamase-inhibitor protein II"/>
    <property type="match status" value="1"/>
</dbReference>
<feature type="transmembrane region" description="Helical" evidence="3">
    <location>
        <begin position="15"/>
        <end position="35"/>
    </location>
</feature>
<feature type="repeat" description="RCC1" evidence="1">
    <location>
        <begin position="66"/>
        <end position="106"/>
    </location>
</feature>
<evidence type="ECO:0000313" key="4">
    <source>
        <dbReference type="EMBL" id="CAK0832033.1"/>
    </source>
</evidence>
<dbReference type="PROSITE" id="PS50012">
    <property type="entry name" value="RCC1_3"/>
    <property type="match status" value="3"/>
</dbReference>
<organism evidence="4 5">
    <name type="scientific">Prorocentrum cordatum</name>
    <dbReference type="NCBI Taxonomy" id="2364126"/>
    <lineage>
        <taxon>Eukaryota</taxon>
        <taxon>Sar</taxon>
        <taxon>Alveolata</taxon>
        <taxon>Dinophyceae</taxon>
        <taxon>Prorocentrales</taxon>
        <taxon>Prorocentraceae</taxon>
        <taxon>Prorocentrum</taxon>
    </lineage>
</organism>
<name>A0ABN9SJX0_9DINO</name>
<keyword evidence="3" id="KW-0472">Membrane</keyword>
<dbReference type="EMBL" id="CAUYUJ010011538">
    <property type="protein sequence ID" value="CAK0832033.1"/>
    <property type="molecule type" value="Genomic_DNA"/>
</dbReference>
<evidence type="ECO:0000313" key="5">
    <source>
        <dbReference type="Proteomes" id="UP001189429"/>
    </source>
</evidence>
<proteinExistence type="predicted"/>
<dbReference type="PANTHER" id="PTHR45982:SF1">
    <property type="entry name" value="REGULATOR OF CHROMOSOME CONDENSATION"/>
    <property type="match status" value="1"/>
</dbReference>
<dbReference type="InterPro" id="IPR009091">
    <property type="entry name" value="RCC1/BLIP-II"/>
</dbReference>
<dbReference type="Pfam" id="PF13540">
    <property type="entry name" value="RCC1_2"/>
    <property type="match status" value="4"/>
</dbReference>
<gene>
    <name evidence="4" type="ORF">PCOR1329_LOCUS30185</name>
</gene>
<dbReference type="PANTHER" id="PTHR45982">
    <property type="entry name" value="REGULATOR OF CHROMOSOME CONDENSATION"/>
    <property type="match status" value="1"/>
</dbReference>
<feature type="compositionally biased region" description="Pro residues" evidence="2">
    <location>
        <begin position="303"/>
        <end position="318"/>
    </location>
</feature>
<dbReference type="SUPFAM" id="SSF50985">
    <property type="entry name" value="RCC1/BLIP-II"/>
    <property type="match status" value="1"/>
</dbReference>
<evidence type="ECO:0000256" key="2">
    <source>
        <dbReference type="SAM" id="MobiDB-lite"/>
    </source>
</evidence>
<comment type="caution">
    <text evidence="4">The sequence shown here is derived from an EMBL/GenBank/DDBJ whole genome shotgun (WGS) entry which is preliminary data.</text>
</comment>
<dbReference type="InterPro" id="IPR000408">
    <property type="entry name" value="Reg_chr_condens"/>
</dbReference>
<evidence type="ECO:0000256" key="3">
    <source>
        <dbReference type="SAM" id="Phobius"/>
    </source>
</evidence>
<protein>
    <submittedName>
        <fullName evidence="4">Uncharacterized protein</fullName>
    </submittedName>
</protein>
<sequence>MNCWRSARSSWIRTWAPGGVFAAVSGALCALGRGVQSGSQKSARSHVYVFFLFLGMFHTVLLRNDGTVVACGFNASGQCAIPALIADLTYNQVAVGDDHTVLLRSDGTAVACGRNDNGQCDIPALVAHLTYTQVAGGGFHTVLLRSDGTAVACGDNDEGQCNIPALVAGLTYTQVSAGMCHTVLLRSDGAAVACGRNSSGQCAIPALVADLSYVVHLLPTLLLQASYDGDSVHFLTFGGAERRTVQVGRTASLAEVYDQLLADQRAGRLGPGVWRVDAILPDGRLLSSVSAEATAASASMPARAPPAVSPGPPSPPPAGVADFL</sequence>